<keyword evidence="2" id="KW-0732">Signal</keyword>
<dbReference type="Pfam" id="PF00207">
    <property type="entry name" value="A2M"/>
    <property type="match status" value="1"/>
</dbReference>
<dbReference type="SMART" id="SM01360">
    <property type="entry name" value="A2M"/>
    <property type="match status" value="1"/>
</dbReference>
<dbReference type="InterPro" id="IPR002890">
    <property type="entry name" value="MG2"/>
</dbReference>
<name>A0AAN4VZ47_9BACT</name>
<dbReference type="InterPro" id="IPR051802">
    <property type="entry name" value="YfhM-like"/>
</dbReference>
<dbReference type="InterPro" id="IPR049120">
    <property type="entry name" value="A2M_bMG2"/>
</dbReference>
<dbReference type="InterPro" id="IPR041203">
    <property type="entry name" value="Bact_A2M_MG5"/>
</dbReference>
<proteinExistence type="inferred from homology"/>
<comment type="caution">
    <text evidence="5">The sequence shown here is derived from an EMBL/GenBank/DDBJ whole genome shotgun (WGS) entry which is preliminary data.</text>
</comment>
<dbReference type="SUPFAM" id="SSF48239">
    <property type="entry name" value="Terpenoid cyclases/Protein prenyltransferases"/>
    <property type="match status" value="1"/>
</dbReference>
<dbReference type="InterPro" id="IPR008930">
    <property type="entry name" value="Terpenoid_cyclase/PrenylTrfase"/>
</dbReference>
<comment type="similarity">
    <text evidence="1">Belongs to the protease inhibitor I39 (alpha-2-macroglobulin) family. Bacterial alpha-2-macroglobulin subfamily.</text>
</comment>
<dbReference type="Pfam" id="PF11974">
    <property type="entry name" value="bMG3"/>
    <property type="match status" value="1"/>
</dbReference>
<protein>
    <recommendedName>
        <fullName evidence="7">Alpha-2-macroglobulin</fullName>
    </recommendedName>
</protein>
<evidence type="ECO:0000313" key="5">
    <source>
        <dbReference type="EMBL" id="GJM62721.1"/>
    </source>
</evidence>
<dbReference type="Gene3D" id="1.50.10.20">
    <property type="match status" value="1"/>
</dbReference>
<dbReference type="Pfam" id="PF17962">
    <property type="entry name" value="bMG6"/>
    <property type="match status" value="1"/>
</dbReference>
<dbReference type="InterPro" id="IPR011626">
    <property type="entry name" value="Alpha-macroglobulin_TED"/>
</dbReference>
<accession>A0AAN4VZ47</accession>
<dbReference type="Gene3D" id="2.60.40.1930">
    <property type="match status" value="1"/>
</dbReference>
<dbReference type="Proteomes" id="UP001310022">
    <property type="component" value="Unassembled WGS sequence"/>
</dbReference>
<feature type="domain" description="Alpha-2-macroglobulin" evidence="4">
    <location>
        <begin position="1163"/>
        <end position="1252"/>
    </location>
</feature>
<dbReference type="SMART" id="SM01359">
    <property type="entry name" value="A2M_N_2"/>
    <property type="match status" value="1"/>
</dbReference>
<dbReference type="InterPro" id="IPR021868">
    <property type="entry name" value="Alpha_2_Macroglob_MG3"/>
</dbReference>
<evidence type="ECO:0000313" key="6">
    <source>
        <dbReference type="Proteomes" id="UP001310022"/>
    </source>
</evidence>
<dbReference type="SMART" id="SM01419">
    <property type="entry name" value="Thiol-ester_cl"/>
    <property type="match status" value="1"/>
</dbReference>
<dbReference type="GO" id="GO:0005615">
    <property type="term" value="C:extracellular space"/>
    <property type="evidence" value="ECO:0007669"/>
    <property type="project" value="InterPro"/>
</dbReference>
<dbReference type="Pfam" id="PF17973">
    <property type="entry name" value="bMG10"/>
    <property type="match status" value="1"/>
</dbReference>
<dbReference type="Pfam" id="PF17972">
    <property type="entry name" value="bMG5"/>
    <property type="match status" value="1"/>
</dbReference>
<dbReference type="Pfam" id="PF07678">
    <property type="entry name" value="TED_complement"/>
    <property type="match status" value="1"/>
</dbReference>
<feature type="domain" description="Alpha-2-macroglobulin bait region" evidence="3">
    <location>
        <begin position="958"/>
        <end position="1100"/>
    </location>
</feature>
<dbReference type="InterPro" id="IPR001599">
    <property type="entry name" value="Macroglobln_a2"/>
</dbReference>
<dbReference type="EMBL" id="BQKE01000002">
    <property type="protein sequence ID" value="GJM62721.1"/>
    <property type="molecule type" value="Genomic_DNA"/>
</dbReference>
<dbReference type="Pfam" id="PF21142">
    <property type="entry name" value="A2M_bMG2"/>
    <property type="match status" value="1"/>
</dbReference>
<dbReference type="CDD" id="cd02891">
    <property type="entry name" value="A2M_like"/>
    <property type="match status" value="1"/>
</dbReference>
<dbReference type="GO" id="GO:0004866">
    <property type="term" value="F:endopeptidase inhibitor activity"/>
    <property type="evidence" value="ECO:0007669"/>
    <property type="project" value="InterPro"/>
</dbReference>
<dbReference type="PANTHER" id="PTHR40094:SF1">
    <property type="entry name" value="UBIQUITIN DOMAIN-CONTAINING PROTEIN"/>
    <property type="match status" value="1"/>
</dbReference>
<dbReference type="Pfam" id="PF01835">
    <property type="entry name" value="MG2"/>
    <property type="match status" value="1"/>
</dbReference>
<organism evidence="5 6">
    <name type="scientific">Persicobacter diffluens</name>
    <dbReference type="NCBI Taxonomy" id="981"/>
    <lineage>
        <taxon>Bacteria</taxon>
        <taxon>Pseudomonadati</taxon>
        <taxon>Bacteroidota</taxon>
        <taxon>Cytophagia</taxon>
        <taxon>Cytophagales</taxon>
        <taxon>Persicobacteraceae</taxon>
        <taxon>Persicobacter</taxon>
    </lineage>
</organism>
<dbReference type="Pfam" id="PF07703">
    <property type="entry name" value="A2M_BRD"/>
    <property type="match status" value="1"/>
</dbReference>
<dbReference type="InterPro" id="IPR011625">
    <property type="entry name" value="A2M_N_BRD"/>
</dbReference>
<evidence type="ECO:0000256" key="1">
    <source>
        <dbReference type="ARBA" id="ARBA00010556"/>
    </source>
</evidence>
<keyword evidence="6" id="KW-1185">Reference proteome</keyword>
<evidence type="ECO:0008006" key="7">
    <source>
        <dbReference type="Google" id="ProtNLM"/>
    </source>
</evidence>
<dbReference type="InterPro" id="IPR041462">
    <property type="entry name" value="Bact_A2M_MG6"/>
</dbReference>
<dbReference type="InterPro" id="IPR041246">
    <property type="entry name" value="Bact_MG10"/>
</dbReference>
<evidence type="ECO:0000256" key="2">
    <source>
        <dbReference type="ARBA" id="ARBA00022729"/>
    </source>
</evidence>
<dbReference type="InterPro" id="IPR047565">
    <property type="entry name" value="Alpha-macroglob_thiol-ester_cl"/>
</dbReference>
<sequence>MAVAFLISCKSSPSGQITTDGAMPEEIREIPQGHISRYAPIVVKFSQPFGEEQIKSETSPKGILSFKPSLKGTAIWLNASTIQFSPEAPLKSGEQFQGIINLSKLTGSKQSDFTFAVKVIQQRMEVEFYGLSSKGNGSNEMLIKGAVITADRVEEMPEVIKVSDQKVKVEWGSSPKAKVFPFTISGIKKLKSKSSTIKVSWDGAALASAEDHGERSFTIPSQDDFKVLGMQIKNDSEPYVVLSFSDPIKSPQNLKGLIEISKGNNKTIIDGSKILVYPTNKQAQSFTLTVNPGIRGEGAKKLKERKSFEVEFNMQAPTVNFIGKGNILPSTSGMVLPFKAMNLKKVDVTVWKIFENNIHQFFQQNTLSGSEYLENVSYPVVRKTIDLTNFGIMLPNKSQRFTLDLEELIKQEQGAIYRVRLSFRKSHVMGFCPEVDEVDYEEDAQQLKSLNVGHYQFDPYSTYDDDYNWRERDNPCHSQFYQKSRWAYRNIFASNLGIIAKSAEKGAVKAFITDLRTALPLPNVQVKILDRQNQVISEAKTDGEGMVSLEFVRRPFLLVAKSEGGEYGYLELKMNQALSTSNFNVRGSKVQEGLKGFLYGERGVWRPGDTLNLGFMLEDRQHLLPPAHPVTLELKDPSGQLVTKRVSRGKIFGLYTFKLPTDRNAPTGFWVATARVGGASFSLPIRLETVKPNRLKLELTLDTNPVVGPLAFNGDLQVNWLHGAPGATLKTEYEMFMQKSKVSFPDFESFEFNDESTTFNPSGISIFEGKTNAEGYTKISVSEQKPKAAPTKVKLLLRGKAYENGGDFSIGREDVDYYPYPTMIGFKMPKLNDSNGLLTNKNQQVELVQVDTKGKLSTGKRSVKVQLYKLSWRWWWNDGQEDLSYYLSSKSKTPYRTFDTDLVNGKASVQFNIPNRDWGRYYIKVTDKVSGQTAGKVFYADWPGWVNEDKGGEGATRLDFTTDKKEYAVGDFVTVKLPAAQGARALVSIENGHEVIEAHWVNLSDSPTDFELVAHTKMAPNAYVFVTLVQPHEQTANDRPMRMYGVQAISVSNPDSHLNPQISMADKLRSNAAFEVKVKEQEGKAMNYTLAVVDEGLLGLTNFRTPDPWSAFNKKEALGVYTFDLYDEVIGAYTGDLERLLAIGGDDAIGQKQADEVNRFKPVVKFLGPFQLKEGEEKTHKIQMPPYVGAVRTMVVAGFGSRFGAAEKSVIVREPLSVITTFPRVMGPGEEVSVPVSIFGEEDAFGSGTVSIAVEGPVEIVGEKSQSITVGKKEVLKFFRLKTLPKVGAAKIKVTASSNGESNTEEIEFMVRPSNPEVQTKQTALLKPGEVRTLKYKATGLEGTNVLSMEVTNLPPLDIENRLKYLIKYPYGCLEQTTSSVFPQLALLRAGLIPLNKEAEVKNNIQAGIQRLMTFRHFDGGLSYWPGGDYVSSWACSYAFDFLTEARADGFDVPADFYNKLLDYQKTRASKASLSVKGVAKPQAYRLLGLAKANQADLSAMNRLRELPELENLSKWILADAYALAGYPETGQKLIASASQEIPHYLAGSSTYGSKVRDEAIIMSALLHLGDRETAMPMLIKISKALSSDDWMSTQTTAFALLSASQMINPTKANDMNFQFEGNQLKKTKVTDVSGVYSKQFDIAPLENGELKVKNIGNEELFLTMSHKGIPLQTAEQPVNKGLRLQIGYQDEKGNPIEVDQIKQGTDFKAVVAVKNLSATQGVENVALRQIIPANWEITNDRFLGTSAFKSQSSFDYQDIRDDEVQTFFSLKKNEEKTFIVLLHASYKGKSYLPVALCEAMYNGELQSLTTGQWVEVK</sequence>
<dbReference type="PANTHER" id="PTHR40094">
    <property type="entry name" value="ALPHA-2-MACROGLOBULIN HOMOLOG"/>
    <property type="match status" value="1"/>
</dbReference>
<gene>
    <name evidence="5" type="ORF">PEDI_32730</name>
</gene>
<reference evidence="5 6" key="1">
    <citation type="submission" date="2021-12" db="EMBL/GenBank/DDBJ databases">
        <title>Genome sequencing of bacteria with rrn-lacking chromosome and rrn-plasmid.</title>
        <authorList>
            <person name="Anda M."/>
            <person name="Iwasaki W."/>
        </authorList>
    </citation>
    <scope>NUCLEOTIDE SEQUENCE [LARGE SCALE GENOMIC DNA]</scope>
    <source>
        <strain evidence="5 6">NBRC 15940</strain>
    </source>
</reference>
<evidence type="ECO:0000259" key="3">
    <source>
        <dbReference type="SMART" id="SM01359"/>
    </source>
</evidence>
<evidence type="ECO:0000259" key="4">
    <source>
        <dbReference type="SMART" id="SM01360"/>
    </source>
</evidence>